<reference evidence="3" key="1">
    <citation type="submission" date="2016-06" db="UniProtKB">
        <authorList>
            <consortium name="WormBaseParasite"/>
        </authorList>
    </citation>
    <scope>IDENTIFICATION</scope>
</reference>
<dbReference type="Proteomes" id="UP000050794">
    <property type="component" value="Unassembled WGS sequence"/>
</dbReference>
<protein>
    <submittedName>
        <fullName evidence="3">BRCT domain-containing protein</fullName>
    </submittedName>
</protein>
<name>A0A183UEV3_TOXCA</name>
<proteinExistence type="predicted"/>
<keyword evidence="2" id="KW-1185">Reference proteome</keyword>
<evidence type="ECO:0000313" key="3">
    <source>
        <dbReference type="WBParaSite" id="TCNE_0000702301-mRNA-1"/>
    </source>
</evidence>
<dbReference type="WBParaSite" id="TCNE_0000702301-mRNA-1">
    <property type="protein sequence ID" value="TCNE_0000702301-mRNA-1"/>
    <property type="gene ID" value="TCNE_0000702301"/>
</dbReference>
<dbReference type="EMBL" id="UYWY01019598">
    <property type="protein sequence ID" value="VDM38344.1"/>
    <property type="molecule type" value="Genomic_DNA"/>
</dbReference>
<evidence type="ECO:0000313" key="1">
    <source>
        <dbReference type="EMBL" id="VDM38344.1"/>
    </source>
</evidence>
<organism evidence="2 3">
    <name type="scientific">Toxocara canis</name>
    <name type="common">Canine roundworm</name>
    <dbReference type="NCBI Taxonomy" id="6265"/>
    <lineage>
        <taxon>Eukaryota</taxon>
        <taxon>Metazoa</taxon>
        <taxon>Ecdysozoa</taxon>
        <taxon>Nematoda</taxon>
        <taxon>Chromadorea</taxon>
        <taxon>Rhabditida</taxon>
        <taxon>Spirurina</taxon>
        <taxon>Ascaridomorpha</taxon>
        <taxon>Ascaridoidea</taxon>
        <taxon>Toxocaridae</taxon>
        <taxon>Toxocara</taxon>
    </lineage>
</organism>
<sequence>METDTSSDAEKQQRRRSVVFIGVAESCDLPHPRRERDVESVAEILNELNVDGVPVEVYRMGVFSPAKRRPIKVMVKLPVSSPRSYRYFKRGDWVTANAVLSSIDWNMYILDCSDILVQCFAL</sequence>
<gene>
    <name evidence="1" type="ORF">TCNE_LOCUS7023</name>
</gene>
<dbReference type="AlphaFoldDB" id="A0A183UEV3"/>
<accession>A0A183UEV3</accession>
<reference evidence="1 2" key="2">
    <citation type="submission" date="2018-11" db="EMBL/GenBank/DDBJ databases">
        <authorList>
            <consortium name="Pathogen Informatics"/>
        </authorList>
    </citation>
    <scope>NUCLEOTIDE SEQUENCE [LARGE SCALE GENOMIC DNA]</scope>
</reference>
<evidence type="ECO:0000313" key="2">
    <source>
        <dbReference type="Proteomes" id="UP000050794"/>
    </source>
</evidence>